<feature type="compositionally biased region" description="Basic and acidic residues" evidence="1">
    <location>
        <begin position="99"/>
        <end position="128"/>
    </location>
</feature>
<keyword evidence="2" id="KW-0812">Transmembrane</keyword>
<feature type="region of interest" description="Disordered" evidence="1">
    <location>
        <begin position="242"/>
        <end position="298"/>
    </location>
</feature>
<feature type="compositionally biased region" description="Basic and acidic residues" evidence="1">
    <location>
        <begin position="83"/>
        <end position="93"/>
    </location>
</feature>
<feature type="compositionally biased region" description="Basic and acidic residues" evidence="1">
    <location>
        <begin position="261"/>
        <end position="279"/>
    </location>
</feature>
<sequence length="298" mass="33504">MNEEEKSKQLNETLAFLAKKGAAAIAQDTKLSNPKIKAILEKDFDSVQRVHAVGFVQILEKEYGVDLSQWLVEYDQNLFGAKKESGLSKELPKPPKVQESSKQEGHQEAIKQGRAREAEPQDRQESQESPKVQVQEQEQPKGQPKEQWQEQPKEPKEPKESKRAEKPQESKEPKEQKPKKESKVSKEPEPTQEYASPFLDSKRVGEPKTPTPEPKQSKAFFVLPVVLVVGLGVFFYLSHHKAPDQEDTTVQVEKPSPAPDTKVKEFDTTSTRGSKDNQAKDSPTPATSAKETQKDPPC</sequence>
<name>A0ABM7S8G1_9HELI</name>
<dbReference type="Proteomes" id="UP000826775">
    <property type="component" value="Chromosome"/>
</dbReference>
<organism evidence="3 4">
    <name type="scientific">Helicobacter gastrocanis</name>
    <dbReference type="NCBI Taxonomy" id="2849641"/>
    <lineage>
        <taxon>Bacteria</taxon>
        <taxon>Pseudomonadati</taxon>
        <taxon>Campylobacterota</taxon>
        <taxon>Epsilonproteobacteria</taxon>
        <taxon>Campylobacterales</taxon>
        <taxon>Helicobacteraceae</taxon>
        <taxon>Helicobacter</taxon>
    </lineage>
</organism>
<feature type="transmembrane region" description="Helical" evidence="2">
    <location>
        <begin position="219"/>
        <end position="237"/>
    </location>
</feature>
<protein>
    <submittedName>
        <fullName evidence="3">Uncharacterized protein</fullName>
    </submittedName>
</protein>
<evidence type="ECO:0000256" key="2">
    <source>
        <dbReference type="SAM" id="Phobius"/>
    </source>
</evidence>
<evidence type="ECO:0000313" key="4">
    <source>
        <dbReference type="Proteomes" id="UP000826775"/>
    </source>
</evidence>
<feature type="compositionally biased region" description="Polar residues" evidence="1">
    <location>
        <begin position="280"/>
        <end position="290"/>
    </location>
</feature>
<gene>
    <name evidence="3" type="ORF">NHP190003_01520</name>
</gene>
<dbReference type="EMBL" id="AP024814">
    <property type="protein sequence ID" value="BCZ16870.1"/>
    <property type="molecule type" value="Genomic_DNA"/>
</dbReference>
<evidence type="ECO:0000313" key="3">
    <source>
        <dbReference type="EMBL" id="BCZ16870.1"/>
    </source>
</evidence>
<keyword evidence="2" id="KW-1133">Transmembrane helix</keyword>
<feature type="compositionally biased region" description="Basic and acidic residues" evidence="1">
    <location>
        <begin position="143"/>
        <end position="189"/>
    </location>
</feature>
<reference evidence="3 4" key="1">
    <citation type="submission" date="2021-07" db="EMBL/GenBank/DDBJ databases">
        <title>Novel Helicobacter sp. Isolated from a dog.</title>
        <authorList>
            <person name="Rimbara E."/>
            <person name="Suzuki M."/>
        </authorList>
    </citation>
    <scope>NUCLEOTIDE SEQUENCE [LARGE SCALE GENOMIC DNA]</scope>
    <source>
        <strain evidence="4">NHP19-003</strain>
    </source>
</reference>
<dbReference type="RefSeq" id="WP_221279725.1">
    <property type="nucleotide sequence ID" value="NZ_AP024814.1"/>
</dbReference>
<feature type="region of interest" description="Disordered" evidence="1">
    <location>
        <begin position="83"/>
        <end position="220"/>
    </location>
</feature>
<keyword evidence="4" id="KW-1185">Reference proteome</keyword>
<evidence type="ECO:0000256" key="1">
    <source>
        <dbReference type="SAM" id="MobiDB-lite"/>
    </source>
</evidence>
<keyword evidence="2" id="KW-0472">Membrane</keyword>
<proteinExistence type="predicted"/>
<feature type="compositionally biased region" description="Low complexity" evidence="1">
    <location>
        <begin position="129"/>
        <end position="142"/>
    </location>
</feature>
<accession>A0ABM7S8G1</accession>